<dbReference type="EMBL" id="MPUH01000174">
    <property type="protein sequence ID" value="OMJ87556.1"/>
    <property type="molecule type" value="Genomic_DNA"/>
</dbReference>
<gene>
    <name evidence="1" type="ORF">SteCoe_10735</name>
</gene>
<sequence length="370" mass="43104">MTDQPILTKQKTIKVRRKVESEKPGPKTKVLKIAKKLSSNNCNFPIPDTIQEDLILEKTNTPALFLQASSSSNHFISRSPFIPMSARSAVTPTDIVGSRDQFYKRINLLSAQSTRTMNKPNIFHDRIRKNTVPKINVEEKLKKIREDMWNDKLQEENSTNILTPGGRITSLQQKKSLEAYERQLEYWKKIEVRICDKIKKNPEKLTLNSAREYEVKKQEIQVMDNVQKSNEVFGQTFWKDSLRLGLYSTEEELPRVQTAEHFRMFNASPSSPMKLNSVNTDKILRTTHKSKNRKCLRNNDYFQSKLKGYNLKDEDLMSFPTTELQIKGKNKLNMEVDAAKRLGIHYLQDMPKETSPEQVFIKKYDPRVLY</sequence>
<evidence type="ECO:0000313" key="2">
    <source>
        <dbReference type="Proteomes" id="UP000187209"/>
    </source>
</evidence>
<protein>
    <submittedName>
        <fullName evidence="1">Uncharacterized protein</fullName>
    </submittedName>
</protein>
<dbReference type="Pfam" id="PF14646">
    <property type="entry name" value="MYCBPAP"/>
    <property type="match status" value="1"/>
</dbReference>
<organism evidence="1 2">
    <name type="scientific">Stentor coeruleus</name>
    <dbReference type="NCBI Taxonomy" id="5963"/>
    <lineage>
        <taxon>Eukaryota</taxon>
        <taxon>Sar</taxon>
        <taxon>Alveolata</taxon>
        <taxon>Ciliophora</taxon>
        <taxon>Postciliodesmatophora</taxon>
        <taxon>Heterotrichea</taxon>
        <taxon>Heterotrichida</taxon>
        <taxon>Stentoridae</taxon>
        <taxon>Stentor</taxon>
    </lineage>
</organism>
<dbReference type="Proteomes" id="UP000187209">
    <property type="component" value="Unassembled WGS sequence"/>
</dbReference>
<dbReference type="InterPro" id="IPR032707">
    <property type="entry name" value="MYCBPAP"/>
</dbReference>
<keyword evidence="2" id="KW-1185">Reference proteome</keyword>
<accession>A0A1R2CF33</accession>
<dbReference type="AlphaFoldDB" id="A0A1R2CF33"/>
<name>A0A1R2CF33_9CILI</name>
<evidence type="ECO:0000313" key="1">
    <source>
        <dbReference type="EMBL" id="OMJ87556.1"/>
    </source>
</evidence>
<proteinExistence type="predicted"/>
<comment type="caution">
    <text evidence="1">The sequence shown here is derived from an EMBL/GenBank/DDBJ whole genome shotgun (WGS) entry which is preliminary data.</text>
</comment>
<reference evidence="1 2" key="1">
    <citation type="submission" date="2016-11" db="EMBL/GenBank/DDBJ databases">
        <title>The macronuclear genome of Stentor coeruleus: a giant cell with tiny introns.</title>
        <authorList>
            <person name="Slabodnick M."/>
            <person name="Ruby J.G."/>
            <person name="Reiff S.B."/>
            <person name="Swart E.C."/>
            <person name="Gosai S."/>
            <person name="Prabakaran S."/>
            <person name="Witkowska E."/>
            <person name="Larue G.E."/>
            <person name="Fisher S."/>
            <person name="Freeman R.M."/>
            <person name="Gunawardena J."/>
            <person name="Chu W."/>
            <person name="Stover N.A."/>
            <person name="Gregory B.D."/>
            <person name="Nowacki M."/>
            <person name="Derisi J."/>
            <person name="Roy S.W."/>
            <person name="Marshall W.F."/>
            <person name="Sood P."/>
        </authorList>
    </citation>
    <scope>NUCLEOTIDE SEQUENCE [LARGE SCALE GENOMIC DNA]</scope>
    <source>
        <strain evidence="1">WM001</strain>
    </source>
</reference>